<reference evidence="1 2" key="1">
    <citation type="journal article" date="2015" name="Nature">
        <title>rRNA introns, odd ribosomes, and small enigmatic genomes across a large radiation of phyla.</title>
        <authorList>
            <person name="Brown C.T."/>
            <person name="Hug L.A."/>
            <person name="Thomas B.C."/>
            <person name="Sharon I."/>
            <person name="Castelle C.J."/>
            <person name="Singh A."/>
            <person name="Wilkins M.J."/>
            <person name="Williams K.H."/>
            <person name="Banfield J.F."/>
        </authorList>
    </citation>
    <scope>NUCLEOTIDE SEQUENCE [LARGE SCALE GENOMIC DNA]</scope>
</reference>
<protein>
    <submittedName>
        <fullName evidence="1">Uncharacterized protein</fullName>
    </submittedName>
</protein>
<accession>A0A0G0RF90</accession>
<comment type="caution">
    <text evidence="1">The sequence shown here is derived from an EMBL/GenBank/DDBJ whole genome shotgun (WGS) entry which is preliminary data.</text>
</comment>
<evidence type="ECO:0000313" key="1">
    <source>
        <dbReference type="EMBL" id="KKR51384.1"/>
    </source>
</evidence>
<gene>
    <name evidence="1" type="ORF">UT84_C0001G0069</name>
</gene>
<dbReference type="EMBL" id="LBYI01000001">
    <property type="protein sequence ID" value="KKR51384.1"/>
    <property type="molecule type" value="Genomic_DNA"/>
</dbReference>
<organism evidence="1 2">
    <name type="scientific">Candidatus Curtissbacteria bacterium GW2011_GWA1_40_16</name>
    <dbReference type="NCBI Taxonomy" id="1618405"/>
    <lineage>
        <taxon>Bacteria</taxon>
        <taxon>Candidatus Curtissiibacteriota</taxon>
    </lineage>
</organism>
<sequence length="174" mass="19774">MKILLPLLVILVLASVYLGYKQIVQTPKKGSATIKSITNTTPSPSNRELKTFQSKIMKFTIALPDKLSAIDESSRVKIQSSKGEIFVNRNGTQFNDLDTYLSNFDQTTQLDISLDENMIINNNVARKRISKNPNIGIEKTYFIYAENYVYKISTSSEDLYIDLDQIAQSFRYTP</sequence>
<proteinExistence type="predicted"/>
<dbReference type="AlphaFoldDB" id="A0A0G0RF90"/>
<dbReference type="Proteomes" id="UP000034531">
    <property type="component" value="Unassembled WGS sequence"/>
</dbReference>
<name>A0A0G0RF90_9BACT</name>
<evidence type="ECO:0000313" key="2">
    <source>
        <dbReference type="Proteomes" id="UP000034531"/>
    </source>
</evidence>